<dbReference type="AlphaFoldDB" id="A0A0D8XNF2"/>
<name>A0A0D8XNF2_DICVI</name>
<accession>A0A0D8XNF2</accession>
<evidence type="ECO:0008006" key="3">
    <source>
        <dbReference type="Google" id="ProtNLM"/>
    </source>
</evidence>
<protein>
    <recommendedName>
        <fullName evidence="3">HEAT repeat protein</fullName>
    </recommendedName>
</protein>
<dbReference type="Proteomes" id="UP000053766">
    <property type="component" value="Unassembled WGS sequence"/>
</dbReference>
<dbReference type="STRING" id="29172.A0A0D8XNF2"/>
<dbReference type="EMBL" id="KN716418">
    <property type="protein sequence ID" value="KJH45257.1"/>
    <property type="molecule type" value="Genomic_DNA"/>
</dbReference>
<reference evidence="1 2" key="1">
    <citation type="submission" date="2013-11" db="EMBL/GenBank/DDBJ databases">
        <title>Draft genome of the bovine lungworm Dictyocaulus viviparus.</title>
        <authorList>
            <person name="Mitreva M."/>
        </authorList>
    </citation>
    <scope>NUCLEOTIDE SEQUENCE [LARGE SCALE GENOMIC DNA]</scope>
    <source>
        <strain evidence="1 2">HannoverDv2000</strain>
    </source>
</reference>
<dbReference type="OrthoDB" id="5862704at2759"/>
<evidence type="ECO:0000313" key="1">
    <source>
        <dbReference type="EMBL" id="KJH45257.1"/>
    </source>
</evidence>
<keyword evidence="2" id="KW-1185">Reference proteome</keyword>
<gene>
    <name evidence="1" type="ORF">DICVIV_08711</name>
</gene>
<reference evidence="2" key="2">
    <citation type="journal article" date="2016" name="Sci. Rep.">
        <title>Dictyocaulus viviparus genome, variome and transcriptome elucidate lungworm biology and support future intervention.</title>
        <authorList>
            <person name="McNulty S.N."/>
            <person name="Strube C."/>
            <person name="Rosa B.A."/>
            <person name="Martin J.C."/>
            <person name="Tyagi R."/>
            <person name="Choi Y.J."/>
            <person name="Wang Q."/>
            <person name="Hallsworth Pepin K."/>
            <person name="Zhang X."/>
            <person name="Ozersky P."/>
            <person name="Wilson R.K."/>
            <person name="Sternberg P.W."/>
            <person name="Gasser R.B."/>
            <person name="Mitreva M."/>
        </authorList>
    </citation>
    <scope>NUCLEOTIDE SEQUENCE [LARGE SCALE GENOMIC DNA]</scope>
    <source>
        <strain evidence="2">HannoverDv2000</strain>
    </source>
</reference>
<organism evidence="1 2">
    <name type="scientific">Dictyocaulus viviparus</name>
    <name type="common">Bovine lungworm</name>
    <dbReference type="NCBI Taxonomy" id="29172"/>
    <lineage>
        <taxon>Eukaryota</taxon>
        <taxon>Metazoa</taxon>
        <taxon>Ecdysozoa</taxon>
        <taxon>Nematoda</taxon>
        <taxon>Chromadorea</taxon>
        <taxon>Rhabditida</taxon>
        <taxon>Rhabditina</taxon>
        <taxon>Rhabditomorpha</taxon>
        <taxon>Strongyloidea</taxon>
        <taxon>Metastrongylidae</taxon>
        <taxon>Dictyocaulus</taxon>
    </lineage>
</organism>
<proteinExistence type="predicted"/>
<sequence>MQMNDSQLIDFVKSNFSTENFEHDGSVAVSLFLRLYSKYCQSINGRDKEVIQKLESTEVLLQQKRPTKVLSDLFALYISCYPLRSNRDWRNVIHWSISHFSDDGMNIFFRSQIGDFLCLTEDSDEIQLFLPTVVKLFCCINCTHVRNEAARVIMSFTEHLNVDQIHRVVSSVQSSDMDGDVVYQVAVKLRPEMSLVDDLSPSKWKRETVRCRIIVKLLLQSSSNCNLSDLLDAVFMSPSANLRLFVDVFEMLDDVVCMHIFHLVLSIYKVIKVRYFDKSVCIFQYFRFYFTFLIISSNDIWNLNLF</sequence>
<evidence type="ECO:0000313" key="2">
    <source>
        <dbReference type="Proteomes" id="UP000053766"/>
    </source>
</evidence>